<reference evidence="8 9" key="1">
    <citation type="submission" date="2014-06" db="EMBL/GenBank/DDBJ databases">
        <authorList>
            <person name="Swart Estienne"/>
        </authorList>
    </citation>
    <scope>NUCLEOTIDE SEQUENCE [LARGE SCALE GENOMIC DNA]</scope>
    <source>
        <strain evidence="8 9">130c</strain>
    </source>
</reference>
<dbReference type="Gene3D" id="1.10.510.10">
    <property type="entry name" value="Transferase(Phosphotransferase) domain 1"/>
    <property type="match status" value="1"/>
</dbReference>
<dbReference type="OMA" id="VERWTIT"/>
<dbReference type="PROSITE" id="PS00108">
    <property type="entry name" value="PROTEIN_KINASE_ST"/>
    <property type="match status" value="1"/>
</dbReference>
<dbReference type="PROSITE" id="PS00107">
    <property type="entry name" value="PROTEIN_KINASE_ATP"/>
    <property type="match status" value="1"/>
</dbReference>
<proteinExistence type="inferred from homology"/>
<dbReference type="AlphaFoldDB" id="A0A078ATT2"/>
<dbReference type="InterPro" id="IPR000719">
    <property type="entry name" value="Prot_kinase_dom"/>
</dbReference>
<dbReference type="GO" id="GO:0004674">
    <property type="term" value="F:protein serine/threonine kinase activity"/>
    <property type="evidence" value="ECO:0007669"/>
    <property type="project" value="UniProtKB-KW"/>
</dbReference>
<dbReference type="OrthoDB" id="307950at2759"/>
<gene>
    <name evidence="8" type="primary">Contig5186.g5557</name>
    <name evidence="8" type="ORF">STYLEM_14922</name>
</gene>
<dbReference type="InParanoid" id="A0A078ATT2"/>
<dbReference type="InterPro" id="IPR017441">
    <property type="entry name" value="Protein_kinase_ATP_BS"/>
</dbReference>
<keyword evidence="8" id="KW-0808">Transferase</keyword>
<dbReference type="InterPro" id="IPR011009">
    <property type="entry name" value="Kinase-like_dom_sf"/>
</dbReference>
<dbReference type="Pfam" id="PF00069">
    <property type="entry name" value="Pkinase"/>
    <property type="match status" value="1"/>
</dbReference>
<dbReference type="EC" id="2.7.11.1" evidence="1"/>
<keyword evidence="6" id="KW-0723">Serine/threonine-protein kinase</keyword>
<keyword evidence="3 5" id="KW-0067">ATP-binding</keyword>
<dbReference type="SMART" id="SM00220">
    <property type="entry name" value="S_TKc"/>
    <property type="match status" value="1"/>
</dbReference>
<evidence type="ECO:0000256" key="5">
    <source>
        <dbReference type="PROSITE-ProRule" id="PRU10141"/>
    </source>
</evidence>
<comment type="similarity">
    <text evidence="6">Belongs to the protein kinase superfamily.</text>
</comment>
<dbReference type="InterPro" id="IPR008271">
    <property type="entry name" value="Ser/Thr_kinase_AS"/>
</dbReference>
<dbReference type="PANTHER" id="PTHR11909">
    <property type="entry name" value="CASEIN KINASE-RELATED"/>
    <property type="match status" value="1"/>
</dbReference>
<dbReference type="Proteomes" id="UP000039865">
    <property type="component" value="Unassembled WGS sequence"/>
</dbReference>
<dbReference type="PROSITE" id="PS50011">
    <property type="entry name" value="PROTEIN_KINASE_DOM"/>
    <property type="match status" value="1"/>
</dbReference>
<accession>A0A078ATT2</accession>
<keyword evidence="8" id="KW-0418">Kinase</keyword>
<evidence type="ECO:0000313" key="8">
    <source>
        <dbReference type="EMBL" id="CDW85835.1"/>
    </source>
</evidence>
<organism evidence="8 9">
    <name type="scientific">Stylonychia lemnae</name>
    <name type="common">Ciliate</name>
    <dbReference type="NCBI Taxonomy" id="5949"/>
    <lineage>
        <taxon>Eukaryota</taxon>
        <taxon>Sar</taxon>
        <taxon>Alveolata</taxon>
        <taxon>Ciliophora</taxon>
        <taxon>Intramacronucleata</taxon>
        <taxon>Spirotrichea</taxon>
        <taxon>Stichotrichia</taxon>
        <taxon>Sporadotrichida</taxon>
        <taxon>Oxytrichidae</taxon>
        <taxon>Stylonychinae</taxon>
        <taxon>Stylonychia</taxon>
    </lineage>
</organism>
<dbReference type="GO" id="GO:0005524">
    <property type="term" value="F:ATP binding"/>
    <property type="evidence" value="ECO:0007669"/>
    <property type="project" value="UniProtKB-UniRule"/>
</dbReference>
<evidence type="ECO:0000256" key="1">
    <source>
        <dbReference type="ARBA" id="ARBA00012513"/>
    </source>
</evidence>
<evidence type="ECO:0000313" key="9">
    <source>
        <dbReference type="Proteomes" id="UP000039865"/>
    </source>
</evidence>
<dbReference type="EMBL" id="CCKQ01014088">
    <property type="protein sequence ID" value="CDW85835.1"/>
    <property type="molecule type" value="Genomic_DNA"/>
</dbReference>
<feature type="binding site" evidence="5">
    <location>
        <position position="36"/>
    </location>
    <ligand>
        <name>ATP</name>
        <dbReference type="ChEBI" id="CHEBI:30616"/>
    </ligand>
</feature>
<dbReference type="InterPro" id="IPR050235">
    <property type="entry name" value="CK1_Ser-Thr_kinase"/>
</dbReference>
<evidence type="ECO:0000259" key="7">
    <source>
        <dbReference type="PROSITE" id="PS50011"/>
    </source>
</evidence>
<keyword evidence="9" id="KW-1185">Reference proteome</keyword>
<feature type="domain" description="Protein kinase" evidence="7">
    <location>
        <begin position="7"/>
        <end position="292"/>
    </location>
</feature>
<evidence type="ECO:0000256" key="4">
    <source>
        <dbReference type="ARBA" id="ARBA00023860"/>
    </source>
</evidence>
<keyword evidence="2 5" id="KW-0547">Nucleotide-binding</keyword>
<evidence type="ECO:0000256" key="3">
    <source>
        <dbReference type="ARBA" id="ARBA00022840"/>
    </source>
</evidence>
<evidence type="ECO:0000256" key="2">
    <source>
        <dbReference type="ARBA" id="ARBA00022741"/>
    </source>
</evidence>
<protein>
    <recommendedName>
        <fullName evidence="4">Casein kinase I</fullName>
        <ecNumber evidence="1">2.7.11.1</ecNumber>
    </recommendedName>
</protein>
<dbReference type="SUPFAM" id="SSF56112">
    <property type="entry name" value="Protein kinase-like (PK-like)"/>
    <property type="match status" value="1"/>
</dbReference>
<name>A0A078ATT2_STYLE</name>
<evidence type="ECO:0000256" key="6">
    <source>
        <dbReference type="RuleBase" id="RU000304"/>
    </source>
</evidence>
<sequence length="292" mass="33344">MMIENQFQLVKEIGQGSSGSVWLAIDQSTHQKCAVKIVTLIVLTQSRRIFAKIFELKKRFTNSFIGQSLLVLDLTINLSAFIGFPRFLSSGIDNFRRGYLAIEVLGPSLNKILQHSKQRMSTQTILQLGIQLVSIIRQLHKIGFVHRDLKPDNILLRSFDYSSPESSLISLIDFSASESYLSENGRHVQNERQSTFKGPSRKDDLLSIFYLLLYLKDGQLPWVIKQRDGKIKKMSFDQVTKAKQDFHSLIKMKSQTFIGIQHNQAIVGYGLEQAIIELVQQNGRIFRTIQVL</sequence>